<evidence type="ECO:0000313" key="2">
    <source>
        <dbReference type="EMBL" id="CAE0344311.1"/>
    </source>
</evidence>
<dbReference type="EMBL" id="HBII01007271">
    <property type="protein sequence ID" value="CAE0344310.1"/>
    <property type="molecule type" value="Transcribed_RNA"/>
</dbReference>
<name>A0A7S3N3C5_9SPIT</name>
<sequence length="169" mass="19066">MMGNIESSTIPSDLPPNTKKFIEVKSEEVIYLTPEGKIYTEDKNSKLIELKDLTSMKPKSDKPASIQKIFHEKNKASLSESLSAPTLNGNERNKSEQMGACEAFLNPFANQMSSQIPFGMSPSMAHTNFMGCEMFTNSYMQNNPLYSLTGTPNYASNRRMDRHTFNQYN</sequence>
<dbReference type="AlphaFoldDB" id="A0A7S3N3C5"/>
<dbReference type="EMBL" id="HBII01007272">
    <property type="protein sequence ID" value="CAE0344311.1"/>
    <property type="molecule type" value="Transcribed_RNA"/>
</dbReference>
<proteinExistence type="predicted"/>
<gene>
    <name evidence="1" type="ORF">EHAR0213_LOCUS3217</name>
    <name evidence="2" type="ORF">EHAR0213_LOCUS3218</name>
</gene>
<protein>
    <submittedName>
        <fullName evidence="1">Uncharacterized protein</fullName>
    </submittedName>
</protein>
<reference evidence="1" key="1">
    <citation type="submission" date="2021-01" db="EMBL/GenBank/DDBJ databases">
        <authorList>
            <person name="Corre E."/>
            <person name="Pelletier E."/>
            <person name="Niang G."/>
            <person name="Scheremetjew M."/>
            <person name="Finn R."/>
            <person name="Kale V."/>
            <person name="Holt S."/>
            <person name="Cochrane G."/>
            <person name="Meng A."/>
            <person name="Brown T."/>
            <person name="Cohen L."/>
        </authorList>
    </citation>
    <scope>NUCLEOTIDE SEQUENCE</scope>
    <source>
        <strain evidence="1">FSP1.4</strain>
    </source>
</reference>
<accession>A0A7S3N3C5</accession>
<organism evidence="1">
    <name type="scientific">Euplotes harpa</name>
    <dbReference type="NCBI Taxonomy" id="151035"/>
    <lineage>
        <taxon>Eukaryota</taxon>
        <taxon>Sar</taxon>
        <taxon>Alveolata</taxon>
        <taxon>Ciliophora</taxon>
        <taxon>Intramacronucleata</taxon>
        <taxon>Spirotrichea</taxon>
        <taxon>Hypotrichia</taxon>
        <taxon>Euplotida</taxon>
        <taxon>Euplotidae</taxon>
        <taxon>Euplotes</taxon>
    </lineage>
</organism>
<evidence type="ECO:0000313" key="1">
    <source>
        <dbReference type="EMBL" id="CAE0344310.1"/>
    </source>
</evidence>